<gene>
    <name evidence="1" type="ORF">BCL69_104011</name>
</gene>
<dbReference type="Proteomes" id="UP000324176">
    <property type="component" value="Unassembled WGS sequence"/>
</dbReference>
<reference evidence="1 2" key="1">
    <citation type="submission" date="2019-07" db="EMBL/GenBank/DDBJ databases">
        <title>Active sludge and wastewater microbial communities from Klosterneuburg, Austria.</title>
        <authorList>
            <person name="Wagner M."/>
        </authorList>
    </citation>
    <scope>NUCLEOTIDE SEQUENCE [LARGE SCALE GENOMIC DNA]</scope>
    <source>
        <strain evidence="1 2">Nm2</strain>
    </source>
</reference>
<dbReference type="InterPro" id="IPR053738">
    <property type="entry name" value="Lambda_capsid_assembly"/>
</dbReference>
<dbReference type="RefSeq" id="WP_200899691.1">
    <property type="nucleotide sequence ID" value="NZ_CP011451.1"/>
</dbReference>
<protein>
    <recommendedName>
        <fullName evidence="3">Phage capsid protein</fullName>
    </recommendedName>
</protein>
<evidence type="ECO:0000313" key="2">
    <source>
        <dbReference type="Proteomes" id="UP000324176"/>
    </source>
</evidence>
<organism evidence="1 2">
    <name type="scientific">Nitrosomonas communis</name>
    <dbReference type="NCBI Taxonomy" id="44574"/>
    <lineage>
        <taxon>Bacteria</taxon>
        <taxon>Pseudomonadati</taxon>
        <taxon>Pseudomonadota</taxon>
        <taxon>Betaproteobacteria</taxon>
        <taxon>Nitrosomonadales</taxon>
        <taxon>Nitrosomonadaceae</taxon>
        <taxon>Nitrosomonas</taxon>
    </lineage>
</organism>
<dbReference type="InterPro" id="IPR005564">
    <property type="entry name" value="Major_capsid_GpE"/>
</dbReference>
<evidence type="ECO:0008006" key="3">
    <source>
        <dbReference type="Google" id="ProtNLM"/>
    </source>
</evidence>
<dbReference type="Gene3D" id="3.90.1690.10">
    <property type="entry name" value="phage-related protein like domain"/>
    <property type="match status" value="1"/>
</dbReference>
<comment type="caution">
    <text evidence="1">The sequence shown here is derived from an EMBL/GenBank/DDBJ whole genome shotgun (WGS) entry which is preliminary data.</text>
</comment>
<accession>A0A5D3YBA1</accession>
<dbReference type="AlphaFoldDB" id="A0A5D3YBA1"/>
<name>A0A5D3YBA1_9PROT</name>
<dbReference type="EMBL" id="VNHT01000040">
    <property type="protein sequence ID" value="TYP83885.1"/>
    <property type="molecule type" value="Genomic_DNA"/>
</dbReference>
<evidence type="ECO:0000313" key="1">
    <source>
        <dbReference type="EMBL" id="TYP83885.1"/>
    </source>
</evidence>
<proteinExistence type="predicted"/>
<sequence length="349" mass="37832">MFRLFNIRFLIALLVGLVFSTVVLADYVPVDMSLGIAAIGAIRPFPIDPKLTAIAIAYRNPDIALIADEVLPRTPVAQEFKYLKYDLAQGFTVPDTLVGRKSTPNEVDFNATEITDKVVDYGLDDLVPNEDIEADNQGVNPLGTATMYLTNLVNLARELRVASLVFNANSYAAGNQTTLSGTSQWSDATNSDPVAAISDALDIPVIRPNIGILGQATWTKLRRHPKIVQAIKNTDQGAGMVSRQEFADFFELQALYVGAGFANSAKKGQTASLARVWGKHASFIYRDRAAGPQAGVTFGFTGEWGNKIAGNIDEPKVGLTGSQRVRVGERVKELICATDLGYFFQNAVN</sequence>
<dbReference type="Pfam" id="PF03864">
    <property type="entry name" value="Phage_cap_E"/>
    <property type="match status" value="1"/>
</dbReference>